<dbReference type="SUPFAM" id="SSF57850">
    <property type="entry name" value="RING/U-box"/>
    <property type="match status" value="1"/>
</dbReference>
<dbReference type="eggNOG" id="ENOG502SC5Q">
    <property type="taxonomic scope" value="Eukaryota"/>
</dbReference>
<evidence type="ECO:0000313" key="8">
    <source>
        <dbReference type="Proteomes" id="UP000266841"/>
    </source>
</evidence>
<dbReference type="Proteomes" id="UP000266841">
    <property type="component" value="Unassembled WGS sequence"/>
</dbReference>
<dbReference type="Gene3D" id="1.25.40.20">
    <property type="entry name" value="Ankyrin repeat-containing domain"/>
    <property type="match status" value="1"/>
</dbReference>
<dbReference type="AlphaFoldDB" id="K0SJZ1"/>
<feature type="region of interest" description="Disordered" evidence="5">
    <location>
        <begin position="462"/>
        <end position="500"/>
    </location>
</feature>
<dbReference type="InterPro" id="IPR013083">
    <property type="entry name" value="Znf_RING/FYVE/PHD"/>
</dbReference>
<feature type="region of interest" description="Disordered" evidence="5">
    <location>
        <begin position="1"/>
        <end position="59"/>
    </location>
</feature>
<dbReference type="EMBL" id="AGNL01016095">
    <property type="protein sequence ID" value="EJK65264.1"/>
    <property type="molecule type" value="Genomic_DNA"/>
</dbReference>
<keyword evidence="1" id="KW-0479">Metal-binding</keyword>
<reference evidence="7 8" key="1">
    <citation type="journal article" date="2012" name="Genome Biol.">
        <title>Genome and low-iron response of an oceanic diatom adapted to chronic iron limitation.</title>
        <authorList>
            <person name="Lommer M."/>
            <person name="Specht M."/>
            <person name="Roy A.S."/>
            <person name="Kraemer L."/>
            <person name="Andreson R."/>
            <person name="Gutowska M.A."/>
            <person name="Wolf J."/>
            <person name="Bergner S.V."/>
            <person name="Schilhabel M.B."/>
            <person name="Klostermeier U.C."/>
            <person name="Beiko R.G."/>
            <person name="Rosenstiel P."/>
            <person name="Hippler M."/>
            <person name="Laroche J."/>
        </authorList>
    </citation>
    <scope>NUCLEOTIDE SEQUENCE [LARGE SCALE GENOMIC DNA]</scope>
    <source>
        <strain evidence="7 8">CCMP1005</strain>
    </source>
</reference>
<dbReference type="SMART" id="SM00184">
    <property type="entry name" value="RING"/>
    <property type="match status" value="1"/>
</dbReference>
<accession>K0SJZ1</accession>
<feature type="domain" description="RING-type" evidence="6">
    <location>
        <begin position="102"/>
        <end position="150"/>
    </location>
</feature>
<evidence type="ECO:0000256" key="1">
    <source>
        <dbReference type="ARBA" id="ARBA00022723"/>
    </source>
</evidence>
<dbReference type="Gene3D" id="3.30.40.10">
    <property type="entry name" value="Zinc/RING finger domain, C3HC4 (zinc finger)"/>
    <property type="match status" value="1"/>
</dbReference>
<keyword evidence="3" id="KW-0862">Zinc</keyword>
<dbReference type="PROSITE" id="PS50089">
    <property type="entry name" value="ZF_RING_2"/>
    <property type="match status" value="1"/>
</dbReference>
<evidence type="ECO:0000256" key="3">
    <source>
        <dbReference type="ARBA" id="ARBA00022833"/>
    </source>
</evidence>
<evidence type="ECO:0000256" key="4">
    <source>
        <dbReference type="PROSITE-ProRule" id="PRU00175"/>
    </source>
</evidence>
<protein>
    <recommendedName>
        <fullName evidence="6">RING-type domain-containing protein</fullName>
    </recommendedName>
</protein>
<organism evidence="7 8">
    <name type="scientific">Thalassiosira oceanica</name>
    <name type="common">Marine diatom</name>
    <dbReference type="NCBI Taxonomy" id="159749"/>
    <lineage>
        <taxon>Eukaryota</taxon>
        <taxon>Sar</taxon>
        <taxon>Stramenopiles</taxon>
        <taxon>Ochrophyta</taxon>
        <taxon>Bacillariophyta</taxon>
        <taxon>Coscinodiscophyceae</taxon>
        <taxon>Thalassiosirophycidae</taxon>
        <taxon>Thalassiosirales</taxon>
        <taxon>Thalassiosiraceae</taxon>
        <taxon>Thalassiosira</taxon>
    </lineage>
</organism>
<dbReference type="GO" id="GO:0008270">
    <property type="term" value="F:zinc ion binding"/>
    <property type="evidence" value="ECO:0007669"/>
    <property type="project" value="UniProtKB-KW"/>
</dbReference>
<dbReference type="Pfam" id="PF13445">
    <property type="entry name" value="zf-RING_UBOX"/>
    <property type="match status" value="1"/>
</dbReference>
<dbReference type="InterPro" id="IPR036770">
    <property type="entry name" value="Ankyrin_rpt-contain_sf"/>
</dbReference>
<evidence type="ECO:0000256" key="5">
    <source>
        <dbReference type="SAM" id="MobiDB-lite"/>
    </source>
</evidence>
<sequence length="500" mass="55252">RWDCVFGRRGGGRARSVAKFGGQKFDPKNLDRLTPPKTTTGSPQPRPDKARSPQPVPTEGRAVRLLDAVKRLAITSQPELAGFRDPCVLAAMDDSGNGNNECGICLGEWTNPVKLPCGHSFCADCLSGWKPKHAFGPAEERQRKRCPLCRGTIPPSQEQVANYKITKSLVMDTFNPKYEHCVREVKQFEAEYGEDWDGTMIEYDSDFVNLPKYVGRAVCGGDFRTVLPWLNKGNLKERVNAKFDVAGNMGLLCFAALYRQHDLMSYLLLKGADVNILDAAGCSVLTPCCRAEDNPSKPVRLLLGWGAENVVKGERFSQERKLALRHEISAKGHVKIASLLSSELGGRRCEIVSAPKTRDDLVGKTCVAEEYIEISDQYKIRMEFTNEELLLGVGNLKRRDRTPQDPGYYVECKNNRLIRRDFKSNQECQAFIASLGSDVEESSEVDPDADAKAEQAAADLLAELGLDDLEGPSSSAPKKNNQPAASGKKKKRGGKKKGRK</sequence>
<comment type="caution">
    <text evidence="7">The sequence shown here is derived from an EMBL/GenBank/DDBJ whole genome shotgun (WGS) entry which is preliminary data.</text>
</comment>
<keyword evidence="8" id="KW-1185">Reference proteome</keyword>
<dbReference type="PANTHER" id="PTHR15315:SF26">
    <property type="entry name" value="E3 UBIQUITIN-PROTEIN LIGASE NRDP1"/>
    <property type="match status" value="1"/>
</dbReference>
<evidence type="ECO:0000256" key="2">
    <source>
        <dbReference type="ARBA" id="ARBA00022771"/>
    </source>
</evidence>
<feature type="non-terminal residue" evidence="7">
    <location>
        <position position="1"/>
    </location>
</feature>
<dbReference type="InterPro" id="IPR027370">
    <property type="entry name" value="Znf-RING_euk"/>
</dbReference>
<dbReference type="PROSITE" id="PS00518">
    <property type="entry name" value="ZF_RING_1"/>
    <property type="match status" value="1"/>
</dbReference>
<evidence type="ECO:0000313" key="7">
    <source>
        <dbReference type="EMBL" id="EJK65264.1"/>
    </source>
</evidence>
<dbReference type="SUPFAM" id="SSF48403">
    <property type="entry name" value="Ankyrin repeat"/>
    <property type="match status" value="1"/>
</dbReference>
<gene>
    <name evidence="7" type="ORF">THAOC_13896</name>
</gene>
<proteinExistence type="predicted"/>
<dbReference type="InterPro" id="IPR001841">
    <property type="entry name" value="Znf_RING"/>
</dbReference>
<feature type="compositionally biased region" description="Basic residues" evidence="5">
    <location>
        <begin position="487"/>
        <end position="500"/>
    </location>
</feature>
<name>K0SJZ1_THAOC</name>
<keyword evidence="2 4" id="KW-0863">Zinc-finger</keyword>
<evidence type="ECO:0000259" key="6">
    <source>
        <dbReference type="PROSITE" id="PS50089"/>
    </source>
</evidence>
<dbReference type="PANTHER" id="PTHR15315">
    <property type="entry name" value="RING FINGER PROTEIN 41, 151"/>
    <property type="match status" value="1"/>
</dbReference>
<feature type="compositionally biased region" description="Polar residues" evidence="5">
    <location>
        <begin position="472"/>
        <end position="484"/>
    </location>
</feature>
<dbReference type="InterPro" id="IPR017907">
    <property type="entry name" value="Znf_RING_CS"/>
</dbReference>